<feature type="domain" description="Fibronectin type-III" evidence="17">
    <location>
        <begin position="1149"/>
        <end position="1239"/>
    </location>
</feature>
<evidence type="ECO:0000256" key="12">
    <source>
        <dbReference type="ARBA" id="ARBA00064391"/>
    </source>
</evidence>
<dbReference type="SMART" id="SM00327">
    <property type="entry name" value="VWA"/>
    <property type="match status" value="2"/>
</dbReference>
<comment type="function">
    <text evidence="11">Type XII collagen interacts with type I collagen-containing fibrils, the COL1 domain could be associated with the surface of the fibrils, and the COL2 and NC3 domains may be localized in the perifibrillar matrix.</text>
</comment>
<dbReference type="FunFam" id="2.60.40.10:FF:000554">
    <property type="entry name" value="collagen alpha-1(XII) chain isoform X1"/>
    <property type="match status" value="1"/>
</dbReference>
<dbReference type="PROSITE" id="PS50234">
    <property type="entry name" value="VWFA"/>
    <property type="match status" value="2"/>
</dbReference>
<dbReference type="GO" id="GO:0005581">
    <property type="term" value="C:collagen trimer"/>
    <property type="evidence" value="ECO:0007669"/>
    <property type="project" value="UniProtKB-KW"/>
</dbReference>
<dbReference type="SMART" id="SM00060">
    <property type="entry name" value="FN3"/>
    <property type="match status" value="16"/>
</dbReference>
<dbReference type="PROSITE" id="PS50853">
    <property type="entry name" value="FN3"/>
    <property type="match status" value="16"/>
</dbReference>
<reference evidence="18 19" key="1">
    <citation type="journal article" date="2024" name="Proc. Natl. Acad. Sci. U.S.A.">
        <title>The genetic regulatory architecture and epigenomic basis for age-related changes in rattlesnake venom.</title>
        <authorList>
            <person name="Hogan M.P."/>
            <person name="Holding M.L."/>
            <person name="Nystrom G.S."/>
            <person name="Colston T.J."/>
            <person name="Bartlett D.A."/>
            <person name="Mason A.J."/>
            <person name="Ellsworth S.A."/>
            <person name="Rautsaw R.M."/>
            <person name="Lawrence K.C."/>
            <person name="Strickland J.L."/>
            <person name="He B."/>
            <person name="Fraser P."/>
            <person name="Margres M.J."/>
            <person name="Gilbert D.M."/>
            <person name="Gibbs H.L."/>
            <person name="Parkinson C.L."/>
            <person name="Rokyta D.R."/>
        </authorList>
    </citation>
    <scope>NUCLEOTIDE SEQUENCE [LARGE SCALE GENOMIC DNA]</scope>
    <source>
        <strain evidence="18">DRR0105</strain>
    </source>
</reference>
<evidence type="ECO:0000256" key="10">
    <source>
        <dbReference type="ARBA" id="ARBA00049648"/>
    </source>
</evidence>
<feature type="domain" description="Fibronectin type-III" evidence="17">
    <location>
        <begin position="337"/>
        <end position="426"/>
    </location>
</feature>
<dbReference type="InterPro" id="IPR050991">
    <property type="entry name" value="ECM_Regulatory_Proteins"/>
</dbReference>
<evidence type="ECO:0000256" key="5">
    <source>
        <dbReference type="ARBA" id="ARBA00022889"/>
    </source>
</evidence>
<evidence type="ECO:0000256" key="6">
    <source>
        <dbReference type="ARBA" id="ARBA00023119"/>
    </source>
</evidence>
<dbReference type="GO" id="GO:0007155">
    <property type="term" value="P:cell adhesion"/>
    <property type="evidence" value="ECO:0007669"/>
    <property type="project" value="UniProtKB-KW"/>
</dbReference>
<feature type="domain" description="Fibronectin type-III" evidence="17">
    <location>
        <begin position="877"/>
        <end position="971"/>
    </location>
</feature>
<feature type="non-terminal residue" evidence="18">
    <location>
        <position position="2044"/>
    </location>
</feature>
<evidence type="ECO:0000256" key="8">
    <source>
        <dbReference type="ARBA" id="ARBA00023180"/>
    </source>
</evidence>
<comment type="caution">
    <text evidence="18">The sequence shown here is derived from an EMBL/GenBank/DDBJ whole genome shotgun (WGS) entry which is preliminary data.</text>
</comment>
<comment type="similarity">
    <text evidence="10">Belongs to the fibril-associated collagens with interrupted helices (FACIT) family.</text>
</comment>
<evidence type="ECO:0000256" key="7">
    <source>
        <dbReference type="ARBA" id="ARBA00023157"/>
    </source>
</evidence>
<dbReference type="InterPro" id="IPR003961">
    <property type="entry name" value="FN3_dom"/>
</dbReference>
<feature type="domain" description="Fibronectin type-III" evidence="17">
    <location>
        <begin position="1538"/>
        <end position="1629"/>
    </location>
</feature>
<feature type="domain" description="Fibronectin type-III" evidence="17">
    <location>
        <begin position="1720"/>
        <end position="1817"/>
    </location>
</feature>
<feature type="domain" description="VWFA" evidence="16">
    <location>
        <begin position="1259"/>
        <end position="1431"/>
    </location>
</feature>
<dbReference type="FunFam" id="2.60.40.10:FF:000480">
    <property type="entry name" value="Collagen, type XII, alpha 1"/>
    <property type="match status" value="1"/>
</dbReference>
<comment type="subunit">
    <text evidence="12">Trimer of identical chains each containing 190 kDa of non-triple-helical sequences.</text>
</comment>
<dbReference type="InterPro" id="IPR002035">
    <property type="entry name" value="VWF_A"/>
</dbReference>
<name>A0AAW1CAJ0_CROAD</name>
<dbReference type="Gene3D" id="2.60.40.10">
    <property type="entry name" value="Immunoglobulins"/>
    <property type="match status" value="17"/>
</dbReference>
<comment type="subcellular location">
    <subcellularLocation>
        <location evidence="1">Secreted</location>
        <location evidence="1">Extracellular space</location>
        <location evidence="1">Extracellular matrix</location>
    </subcellularLocation>
</comment>
<keyword evidence="15" id="KW-0732">Signal</keyword>
<evidence type="ECO:0000259" key="17">
    <source>
        <dbReference type="PROSITE" id="PS50853"/>
    </source>
</evidence>
<feature type="compositionally biased region" description="Polar residues" evidence="14">
    <location>
        <begin position="1152"/>
        <end position="1163"/>
    </location>
</feature>
<feature type="domain" description="Fibronectin type-III" evidence="17">
    <location>
        <begin position="604"/>
        <end position="693"/>
    </location>
</feature>
<evidence type="ECO:0000256" key="4">
    <source>
        <dbReference type="ARBA" id="ARBA00022737"/>
    </source>
</evidence>
<dbReference type="EMBL" id="JAOTOJ010000001">
    <property type="protein sequence ID" value="KAK9411368.1"/>
    <property type="molecule type" value="Genomic_DNA"/>
</dbReference>
<keyword evidence="4" id="KW-0677">Repeat</keyword>
<evidence type="ECO:0000256" key="14">
    <source>
        <dbReference type="SAM" id="MobiDB-lite"/>
    </source>
</evidence>
<dbReference type="PRINTS" id="PR00453">
    <property type="entry name" value="VWFADOMAIN"/>
</dbReference>
<feature type="domain" description="Fibronectin type-III" evidence="17">
    <location>
        <begin position="513"/>
        <end position="602"/>
    </location>
</feature>
<gene>
    <name evidence="18" type="ORF">NXF25_002543</name>
</gene>
<feature type="domain" description="Fibronectin type-III" evidence="17">
    <location>
        <begin position="695"/>
        <end position="787"/>
    </location>
</feature>
<keyword evidence="7" id="KW-1015">Disulfide bond</keyword>
<keyword evidence="8" id="KW-0325">Glycoprotein</keyword>
<evidence type="ECO:0000256" key="2">
    <source>
        <dbReference type="ARBA" id="ARBA00022525"/>
    </source>
</evidence>
<evidence type="ECO:0000256" key="1">
    <source>
        <dbReference type="ARBA" id="ARBA00004498"/>
    </source>
</evidence>
<evidence type="ECO:0000259" key="16">
    <source>
        <dbReference type="PROSITE" id="PS50234"/>
    </source>
</evidence>
<dbReference type="FunFam" id="3.40.50.410:FF:000001">
    <property type="entry name" value="Collagen, type XII, alpha 1"/>
    <property type="match status" value="2"/>
</dbReference>
<dbReference type="SUPFAM" id="SSF53300">
    <property type="entry name" value="vWA-like"/>
    <property type="match status" value="2"/>
</dbReference>
<dbReference type="FunFam" id="2.60.40.10:FF:000121">
    <property type="entry name" value="Collagen type XII alpha 1 chain"/>
    <property type="match status" value="3"/>
</dbReference>
<evidence type="ECO:0000256" key="11">
    <source>
        <dbReference type="ARBA" id="ARBA00053577"/>
    </source>
</evidence>
<keyword evidence="9" id="KW-0379">Hydroxylation</keyword>
<evidence type="ECO:0000256" key="9">
    <source>
        <dbReference type="ARBA" id="ARBA00023278"/>
    </source>
</evidence>
<evidence type="ECO:0000256" key="13">
    <source>
        <dbReference type="ARBA" id="ARBA00067989"/>
    </source>
</evidence>
<feature type="domain" description="Fibronectin type-III" evidence="17">
    <location>
        <begin position="1630"/>
        <end position="1719"/>
    </location>
</feature>
<dbReference type="Proteomes" id="UP001474421">
    <property type="component" value="Unassembled WGS sequence"/>
</dbReference>
<protein>
    <recommendedName>
        <fullName evidence="13">Collagen alpha-1(XII) chain</fullName>
    </recommendedName>
</protein>
<dbReference type="FunFam" id="2.60.40.10:FF:000234">
    <property type="entry name" value="Collagen, type XII, alpha 1"/>
    <property type="match status" value="1"/>
</dbReference>
<dbReference type="Pfam" id="PF00041">
    <property type="entry name" value="fn3"/>
    <property type="match status" value="16"/>
</dbReference>
<organism evidence="18 19">
    <name type="scientific">Crotalus adamanteus</name>
    <name type="common">Eastern diamondback rattlesnake</name>
    <dbReference type="NCBI Taxonomy" id="8729"/>
    <lineage>
        <taxon>Eukaryota</taxon>
        <taxon>Metazoa</taxon>
        <taxon>Chordata</taxon>
        <taxon>Craniata</taxon>
        <taxon>Vertebrata</taxon>
        <taxon>Euteleostomi</taxon>
        <taxon>Lepidosauria</taxon>
        <taxon>Squamata</taxon>
        <taxon>Bifurcata</taxon>
        <taxon>Unidentata</taxon>
        <taxon>Episquamata</taxon>
        <taxon>Toxicofera</taxon>
        <taxon>Serpentes</taxon>
        <taxon>Colubroidea</taxon>
        <taxon>Viperidae</taxon>
        <taxon>Crotalinae</taxon>
        <taxon>Crotalus</taxon>
    </lineage>
</organism>
<dbReference type="FunFam" id="2.60.40.10:FF:000816">
    <property type="entry name" value="collagen alpha-1(XII) chain isoform X2"/>
    <property type="match status" value="1"/>
</dbReference>
<accession>A0AAW1CAJ0</accession>
<dbReference type="InterPro" id="IPR013783">
    <property type="entry name" value="Ig-like_fold"/>
</dbReference>
<dbReference type="CDD" id="cd00063">
    <property type="entry name" value="FN3"/>
    <property type="match status" value="16"/>
</dbReference>
<keyword evidence="2" id="KW-0964">Secreted</keyword>
<keyword evidence="5" id="KW-0130">Cell adhesion</keyword>
<evidence type="ECO:0000313" key="19">
    <source>
        <dbReference type="Proteomes" id="UP001474421"/>
    </source>
</evidence>
<dbReference type="SUPFAM" id="SSF49265">
    <property type="entry name" value="Fibronectin type III"/>
    <property type="match status" value="10"/>
</dbReference>
<feature type="chain" id="PRO_5043676699" description="Collagen alpha-1(XII) chain" evidence="15">
    <location>
        <begin position="25"/>
        <end position="2044"/>
    </location>
</feature>
<keyword evidence="3" id="KW-0272">Extracellular matrix</keyword>
<dbReference type="Gene3D" id="3.40.50.410">
    <property type="entry name" value="von Willebrand factor, type A domain"/>
    <property type="match status" value="2"/>
</dbReference>
<feature type="domain" description="Fibronectin type-III" evidence="17">
    <location>
        <begin position="1820"/>
        <end position="1914"/>
    </location>
</feature>
<dbReference type="FunFam" id="2.60.40.10:FF:000018">
    <property type="entry name" value="collagen alpha-1(XII) chain isoform X1"/>
    <property type="match status" value="8"/>
</dbReference>
<feature type="region of interest" description="Disordered" evidence="14">
    <location>
        <begin position="1132"/>
        <end position="1163"/>
    </location>
</feature>
<dbReference type="PANTHER" id="PTHR46708">
    <property type="entry name" value="TENASCIN"/>
    <property type="match status" value="1"/>
</dbReference>
<feature type="domain" description="Fibronectin type-III" evidence="17">
    <location>
        <begin position="1056"/>
        <end position="1147"/>
    </location>
</feature>
<feature type="domain" description="Fibronectin type-III" evidence="17">
    <location>
        <begin position="28"/>
        <end position="118"/>
    </location>
</feature>
<dbReference type="CDD" id="cd01482">
    <property type="entry name" value="vWA_collagen_alphaI-XII-like"/>
    <property type="match status" value="2"/>
</dbReference>
<evidence type="ECO:0000256" key="3">
    <source>
        <dbReference type="ARBA" id="ARBA00022530"/>
    </source>
</evidence>
<feature type="domain" description="Fibronectin type-III" evidence="17">
    <location>
        <begin position="788"/>
        <end position="875"/>
    </location>
</feature>
<feature type="domain" description="Fibronectin type-III" evidence="17">
    <location>
        <begin position="2001"/>
        <end position="2044"/>
    </location>
</feature>
<feature type="domain" description="VWFA" evidence="16">
    <location>
        <begin position="141"/>
        <end position="313"/>
    </location>
</feature>
<dbReference type="FunFam" id="2.60.40.10:FF:000704">
    <property type="entry name" value="collagen alpha-1(XII) chain isoform X1"/>
    <property type="match status" value="1"/>
</dbReference>
<feature type="signal peptide" evidence="15">
    <location>
        <begin position="1"/>
        <end position="24"/>
    </location>
</feature>
<feature type="domain" description="Fibronectin type-III" evidence="17">
    <location>
        <begin position="972"/>
        <end position="1055"/>
    </location>
</feature>
<dbReference type="InterPro" id="IPR036465">
    <property type="entry name" value="vWFA_dom_sf"/>
</dbReference>
<dbReference type="PANTHER" id="PTHR46708:SF2">
    <property type="entry name" value="FIBRONECTIN TYPE-III DOMAIN-CONTAINING PROTEIN"/>
    <property type="match status" value="1"/>
</dbReference>
<evidence type="ECO:0000313" key="18">
    <source>
        <dbReference type="EMBL" id="KAK9411368.1"/>
    </source>
</evidence>
<sequence>MKIRLRATAVAVVCAALLLCSIEAQVNPPSDLKFKIIDENTVQMSWARPSDAIEGYRITVRSAADGSSREFTLADTATQTLLTDLIPDSEYIVTINSYDAVEESVPVTGQLTIQTGGFVTTGVKKVEEINLQKCSISAVTDLVFLVDGSWSVGRNNFKYILDFIVTLVSAFDIGEDKTRVGIVQYSTDTRTEFNLNQYFRKKDLVEAIRRIPYKGGNTMTGEAIDYLIRNAFTESAGARNGFPKVAIIITDGKSQDEVEIPARELRSSGVEVFSLGIKAADAKELKLMASQPSLTHVFNVANFDGIADIQNEIVSQVCSGVDEQLGDLVSGEEAIEPPSNLAASQISSRSIKITWDPSPSDITGYKVDLIPMIAGAKQFSVNVGPQTTAFNIKELSADTEYQINVYAMKGLASSEPVSIMEKTQPVKVRIECAQGIDVKADIVLLVDGSYSIVGVKDAVRSELEAIATPPADTHVYTVEDFDAFQRISFELTQSLCLQIEQELEEIKKKARLPARNLEFSEVTSNSFKVTWSPAGENVLFYLIKYKEALGGEEVSVSVRAPVTNTILTNLLPKTTYSVSVIAEYEDGDGPPLNGNETTLEVIGSPRNLRVTDETTDSFKVGWSPAPGNVLRYRLAYRPVTGGETREVTIPANERATTLYNLMPDTTYEVSLTAEYLSGVGNPLDGHGKTEEVLGRPRDLQVSDATTSSLKLSWNSAPGKVQQYLVTYSPAIGGEPKEITVRGDTTSTDLTNLEPGTKYDLSVTALYASGAGEALSKQGETLEVLGRPRDLQVSDATTSSLKLSWNSAPGKVQQYLVTYTPAIGGEPKEITVRGDSTSTDLTNLEPGTKYDLSVTALYASGAGEALSKQGETLEVLGRPRDLQVSDATTSSLKLSWNSAPGKVEQYLVTYTPAIGGEPKEITVRGDSTSTDLTNLEPGTKYDLSVTALYASGAGEALSKQGETLEERGSPRDLITRDITDTSVGVSWTAAPGPVQNYKILWKSLYDGQSGETTVPGNVVNTVLKNLQPETKYKISVLASYRSGEGPPLEGQATTEVSPDARTVKVDDEKETTMRVTWQPAPGKVINYRVVYRPRRGGRQIVAKVPPTVTSTVLKRLQPLTTYDITVIPTYKTGEGKHRKGEGTTASPFKPPKNLQTSDPTRSSFRVTWEPAPGEVKGYKVTFHPSGENRQLGELVLGPYDNTVVLEELRADTSYKVNVFGMFEGGESMPLIGEEKTTLADVPDVSVLHKGLECKTRTEADIVLLVDGSWSIGRTNFKTVRSFIASIVQVFDIGPDKVQVALAQYSGDPRTEWNLNAHSTKQSLLEAVANLPYKGGNTLTGMALNFILRNSFKTEAGLRPGAKKIAVLITDGKSQDDINIPSDRLKEQGVEIFAIGIKNADVNELKQIASDPDDTHAFNVEDFNLLVNIVDSVTDNLCNSVKASGDLSLPPTNLVTSEVTPLSFRVSWTAPTESVDRYRVEYYPAQGGTPQEVFVSRSDTTTVLTGLKPETEYVVNVFSIVEGTSSEPLKGTETTLAIPLVRSLNAYDVTSRTMHVRWEPVKGATGYMLLYEPVNATIPATEKEMRVGASVNDVQLVDLIPNTEYTLTVHSTFGDLISDPLTTQEVTLPLSGAKRLRLSDITHSSMKVNWDHAPGKVRNYIVKYKAAEEDDVKEVKVDPSQTSTSLPDLFSKTLYHVELAAEYDDGLSVPVAAEATTLPVPAPLNLRTDQVTTTSFRGTWDHGAPDVALYRVMWGPYGEREKQETILNGDENTQLFENLIPDTLYDISVTAIYPDESESDELIGSERTVPLVPITTPVPTSPPRNLQVYNATSNSLTVKWDPAIGRVQRYRINYRPATGDGPELSSTVGGSKNNIVLQKLRPDTPYRITVSSIYAEGDGGQISGKGKTKPLNTVRNLRVYDPTTSTLNVRWDHAEGNPRQYKVYYVPVAGGTEEMVTLPGNTNYAVLKNLQSDTPHKVTVVPVYSEGDGGRVSDTGKTLMRGTPRNIQIYNPTTNSLNVQWEAAPGPVQQYKVVYNPLAATKPSES</sequence>
<evidence type="ECO:0000256" key="15">
    <source>
        <dbReference type="SAM" id="SignalP"/>
    </source>
</evidence>
<feature type="domain" description="Fibronectin type-III" evidence="17">
    <location>
        <begin position="1448"/>
        <end position="1537"/>
    </location>
</feature>
<keyword evidence="19" id="KW-1185">Reference proteome</keyword>
<keyword evidence="6 18" id="KW-0176">Collagen</keyword>
<proteinExistence type="inferred from homology"/>
<dbReference type="Pfam" id="PF00092">
    <property type="entry name" value="VWA"/>
    <property type="match status" value="2"/>
</dbReference>
<dbReference type="InterPro" id="IPR036116">
    <property type="entry name" value="FN3_sf"/>
</dbReference>